<name>A0A1M5U401_9BACT</name>
<proteinExistence type="predicted"/>
<dbReference type="EMBL" id="FQXS01000004">
    <property type="protein sequence ID" value="SHH57581.1"/>
    <property type="molecule type" value="Genomic_DNA"/>
</dbReference>
<keyword evidence="5" id="KW-1185">Reference proteome</keyword>
<dbReference type="STRING" id="1121409.SAMN02745124_00985"/>
<keyword evidence="3" id="KW-0812">Transmembrane</keyword>
<dbReference type="Proteomes" id="UP000184139">
    <property type="component" value="Unassembled WGS sequence"/>
</dbReference>
<keyword evidence="3" id="KW-1133">Transmembrane helix</keyword>
<evidence type="ECO:0000313" key="5">
    <source>
        <dbReference type="Proteomes" id="UP000184139"/>
    </source>
</evidence>
<dbReference type="SUPFAM" id="SSF48452">
    <property type="entry name" value="TPR-like"/>
    <property type="match status" value="3"/>
</dbReference>
<accession>A0A1M5U401</accession>
<sequence length="1351" mass="153455">MSFDHQVSPCHTGSRDAVKMACSRRPQHPRPIRYHAGPALALLWTLFLAGCWSLLPGIRPAVCLPLAPEKTITIVTRDGEQPAWKHFWDRARELVKKEQYEAAITSYLSVLEEKPHIEEVRWELCKVLITVGDYERASWYLEGLLELDPTRNDYLISAGTLALAKNDNERAFELFGQVLEQDPFSSQANEALTGMVQSLRNRDRVDLAIPLMEQLYQRGSANPELILDLARAAERIGDYDKACHYYAVLVKKYRVAPTILEEAAELFKNRSRIDDAAALWQRLLEERPDDLFYHEKLADYRIDRDQKRLALPHLLALVEHGIRREELLPVIADIYLYEEGRIDRALAYFEQYRNEFPTGKDVSARIADIQLILANDLLTIVENNGAWMLWRDLATVTPDRIGIYRAMAGLLEKLGKRQELAEVLQIIVLHEPGDTDSLSMLARLYLDDKQFASCISLLQTHRSRDDFPVPLQLTLARCQRGAGDDVEQLNSLVAYLQHRSSDLNVRGDAIKLAGRLGFIDTVEKLKTDASAAVEKTPVLLRAYLDALIANHLYATAQRAIDNVLVRLGDDPQNRSLLLRRRAEILAVRGNSYQAEEVLRSLLAEQPDSPEALLSLAGFALDRHDYNGAAVWLAAAEQLAGTKVAGDIGATRKPTLFHLQAKLRWYTGNRQQALNQLFQYFTNTRPTKPLSGVEQDMLLFFMGVFLQERQAAAETARFKELLQNVKPERLAGVLSELLSGGPEIKDETIDALSRHLKALPLAERLDTCHILIGLQQPQAALAIGERVQRDLPETLRARVLVAQALSASGKHERAEREFLALYQQLPNEQSFSEEAEQLAVLLGRPKARLTGAGRIDEPEDILADPRSAVLQARSLWSEDRWDEALKLYGTVQQVLDKQVLGVLERIKSTETFRRTFPESARRMVLISKGDEEMLDEIMSPSFFVAARTEDIVDLAASSYASYRWWKIINKEREAKLAINAREFYQAERTYQELQDIDESAVQSSYADLATIYSRLGKRQKEAQLFEKLKESQQEVPVLKEAAEKIVRQRQPHLSLDSRYREEQGRDGHIDITQGYAGANVQFNPAVFHEAGAWFGRNEYGNSDASTLAKSVYISGRYALQFNEYLKGEINAGFEDFDTDGKSFVVFDIGLEGNLEEKVNIFVSLNQRPVADTIESLTAGLYKKQFRSGITIDYLPRVFLGFDFSMHDYSDINDGRVFNLFASYRFFREQSSFDLSYRYQKIENSIDNEYGDDQEDTLRPELTYWSPGKYWQHLATAEYRFDLWPTGKLQGGTSYVSALYGLGIEKGDSLVQKLTFTISLEMSPLFLVKGGFSSDWSDDYDHYGVSASLAYRW</sequence>
<feature type="transmembrane region" description="Helical" evidence="3">
    <location>
        <begin position="34"/>
        <end position="55"/>
    </location>
</feature>
<dbReference type="SMART" id="SM00028">
    <property type="entry name" value="TPR"/>
    <property type="match status" value="6"/>
</dbReference>
<dbReference type="Pfam" id="PF13432">
    <property type="entry name" value="TPR_16"/>
    <property type="match status" value="1"/>
</dbReference>
<evidence type="ECO:0000313" key="4">
    <source>
        <dbReference type="EMBL" id="SHH57581.1"/>
    </source>
</evidence>
<evidence type="ECO:0000256" key="2">
    <source>
        <dbReference type="ARBA" id="ARBA00022803"/>
    </source>
</evidence>
<evidence type="ECO:0000256" key="3">
    <source>
        <dbReference type="SAM" id="Phobius"/>
    </source>
</evidence>
<protein>
    <submittedName>
        <fullName evidence="4">Tetratricopeptide repeat</fullName>
    </submittedName>
</protein>
<evidence type="ECO:0000256" key="1">
    <source>
        <dbReference type="ARBA" id="ARBA00022737"/>
    </source>
</evidence>
<dbReference type="PANTHER" id="PTHR45586">
    <property type="entry name" value="TPR REPEAT-CONTAINING PROTEIN PA4667"/>
    <property type="match status" value="1"/>
</dbReference>
<reference evidence="4 5" key="1">
    <citation type="submission" date="2016-11" db="EMBL/GenBank/DDBJ databases">
        <authorList>
            <person name="Jaros S."/>
            <person name="Januszkiewicz K."/>
            <person name="Wedrychowicz H."/>
        </authorList>
    </citation>
    <scope>NUCLEOTIDE SEQUENCE [LARGE SCALE GENOMIC DNA]</scope>
    <source>
        <strain evidence="4 5">DSM 9705</strain>
    </source>
</reference>
<dbReference type="InterPro" id="IPR011990">
    <property type="entry name" value="TPR-like_helical_dom_sf"/>
</dbReference>
<dbReference type="PANTHER" id="PTHR45586:SF1">
    <property type="entry name" value="LIPOPOLYSACCHARIDE ASSEMBLY PROTEIN B"/>
    <property type="match status" value="1"/>
</dbReference>
<keyword evidence="3" id="KW-0472">Membrane</keyword>
<gene>
    <name evidence="4" type="ORF">SAMN02745124_00985</name>
</gene>
<dbReference type="InterPro" id="IPR019734">
    <property type="entry name" value="TPR_rpt"/>
</dbReference>
<dbReference type="OrthoDB" id="5427875at2"/>
<dbReference type="RefSeq" id="WP_084540453.1">
    <property type="nucleotide sequence ID" value="NZ_FQXS01000004.1"/>
</dbReference>
<dbReference type="InterPro" id="IPR051012">
    <property type="entry name" value="CellSynth/LPSAsmb/PSIAsmb"/>
</dbReference>
<keyword evidence="1" id="KW-0677">Repeat</keyword>
<organism evidence="4 5">
    <name type="scientific">Desulfofustis glycolicus DSM 9705</name>
    <dbReference type="NCBI Taxonomy" id="1121409"/>
    <lineage>
        <taxon>Bacteria</taxon>
        <taxon>Pseudomonadati</taxon>
        <taxon>Thermodesulfobacteriota</taxon>
        <taxon>Desulfobulbia</taxon>
        <taxon>Desulfobulbales</taxon>
        <taxon>Desulfocapsaceae</taxon>
        <taxon>Desulfofustis</taxon>
    </lineage>
</organism>
<keyword evidence="2" id="KW-0802">TPR repeat</keyword>
<dbReference type="Gene3D" id="1.25.40.10">
    <property type="entry name" value="Tetratricopeptide repeat domain"/>
    <property type="match status" value="3"/>
</dbReference>